<dbReference type="PANTHER" id="PTHR43877">
    <property type="entry name" value="AMINOALKYLPHOSPHONATE N-ACETYLTRANSFERASE-RELATED-RELATED"/>
    <property type="match status" value="1"/>
</dbReference>
<protein>
    <submittedName>
        <fullName evidence="4">GNAT family N-acetyltransferase</fullName>
    </submittedName>
</protein>
<sequence length="140" mass="15595">MILIKPWQEAEKDAYPIRQAVFIEEQGVPEAMELDEFDPLAQHALAYRGLDCIGTARLVALPGHQGRIGRMAVLPAYRRQGIGRQLLCALLENGKSQGITEFELHSQLSAIPFYEQFGFVAKGAIYDEAGIAHRDMILTI</sequence>
<dbReference type="InterPro" id="IPR016181">
    <property type="entry name" value="Acyl_CoA_acyltransferase"/>
</dbReference>
<dbReference type="AlphaFoldDB" id="A0A254PYC5"/>
<dbReference type="RefSeq" id="WP_088527349.1">
    <property type="nucleotide sequence ID" value="NZ_NGUO01000009.1"/>
</dbReference>
<accession>A0A254PYC5</accession>
<reference evidence="4 5" key="1">
    <citation type="submission" date="2017-05" db="EMBL/GenBank/DDBJ databases">
        <title>Polynucleobacter sp. MWH-K35W1 isolated from the permanently anoxic monimolimnion of a meromictic lake.</title>
        <authorList>
            <person name="Hahn M.W."/>
        </authorList>
    </citation>
    <scope>NUCLEOTIDE SEQUENCE [LARGE SCALE GENOMIC DNA]</scope>
    <source>
        <strain evidence="4 5">MWH-K35W1</strain>
    </source>
</reference>
<dbReference type="Proteomes" id="UP000198104">
    <property type="component" value="Unassembled WGS sequence"/>
</dbReference>
<evidence type="ECO:0000259" key="3">
    <source>
        <dbReference type="PROSITE" id="PS51186"/>
    </source>
</evidence>
<dbReference type="Gene3D" id="3.40.630.30">
    <property type="match status" value="1"/>
</dbReference>
<gene>
    <name evidence="4" type="ORF">CBI30_05655</name>
</gene>
<evidence type="ECO:0000256" key="2">
    <source>
        <dbReference type="ARBA" id="ARBA00023315"/>
    </source>
</evidence>
<evidence type="ECO:0000313" key="4">
    <source>
        <dbReference type="EMBL" id="OWS71580.1"/>
    </source>
</evidence>
<organism evidence="4 5">
    <name type="scientific">Polynucleobacter aenigmaticus</name>
    <dbReference type="NCBI Taxonomy" id="1743164"/>
    <lineage>
        <taxon>Bacteria</taxon>
        <taxon>Pseudomonadati</taxon>
        <taxon>Pseudomonadota</taxon>
        <taxon>Betaproteobacteria</taxon>
        <taxon>Burkholderiales</taxon>
        <taxon>Burkholderiaceae</taxon>
        <taxon>Polynucleobacter</taxon>
    </lineage>
</organism>
<comment type="caution">
    <text evidence="4">The sequence shown here is derived from an EMBL/GenBank/DDBJ whole genome shotgun (WGS) entry which is preliminary data.</text>
</comment>
<keyword evidence="5" id="KW-1185">Reference proteome</keyword>
<dbReference type="PROSITE" id="PS51186">
    <property type="entry name" value="GNAT"/>
    <property type="match status" value="1"/>
</dbReference>
<name>A0A254PYC5_9BURK</name>
<dbReference type="Pfam" id="PF13673">
    <property type="entry name" value="Acetyltransf_10"/>
    <property type="match status" value="1"/>
</dbReference>
<dbReference type="CDD" id="cd04301">
    <property type="entry name" value="NAT_SF"/>
    <property type="match status" value="1"/>
</dbReference>
<evidence type="ECO:0000256" key="1">
    <source>
        <dbReference type="ARBA" id="ARBA00022679"/>
    </source>
</evidence>
<dbReference type="InterPro" id="IPR050832">
    <property type="entry name" value="Bact_Acetyltransf"/>
</dbReference>
<evidence type="ECO:0000313" key="5">
    <source>
        <dbReference type="Proteomes" id="UP000198104"/>
    </source>
</evidence>
<dbReference type="EMBL" id="NGUO01000009">
    <property type="protein sequence ID" value="OWS71580.1"/>
    <property type="molecule type" value="Genomic_DNA"/>
</dbReference>
<keyword evidence="2" id="KW-0012">Acyltransferase</keyword>
<dbReference type="InterPro" id="IPR000182">
    <property type="entry name" value="GNAT_dom"/>
</dbReference>
<dbReference type="OrthoDB" id="9796171at2"/>
<keyword evidence="1 4" id="KW-0808">Transferase</keyword>
<dbReference type="SUPFAM" id="SSF55729">
    <property type="entry name" value="Acyl-CoA N-acyltransferases (Nat)"/>
    <property type="match status" value="1"/>
</dbReference>
<dbReference type="GO" id="GO:0016747">
    <property type="term" value="F:acyltransferase activity, transferring groups other than amino-acyl groups"/>
    <property type="evidence" value="ECO:0007669"/>
    <property type="project" value="InterPro"/>
</dbReference>
<feature type="domain" description="N-acetyltransferase" evidence="3">
    <location>
        <begin position="2"/>
        <end position="140"/>
    </location>
</feature>
<proteinExistence type="predicted"/>